<feature type="region of interest" description="Disordered" evidence="1">
    <location>
        <begin position="26"/>
        <end position="83"/>
    </location>
</feature>
<accession>A0A2T8I7N1</accession>
<gene>
    <name evidence="2" type="ORF">PAHAL_8G044000</name>
</gene>
<proteinExistence type="predicted"/>
<reference evidence="2" key="1">
    <citation type="submission" date="2018-04" db="EMBL/GenBank/DDBJ databases">
        <title>WGS assembly of Panicum hallii.</title>
        <authorList>
            <person name="Lovell J."/>
            <person name="Jenkins J."/>
            <person name="Lowry D."/>
            <person name="Mamidi S."/>
            <person name="Sreedasyam A."/>
            <person name="Weng X."/>
            <person name="Barry K."/>
            <person name="Bonette J."/>
            <person name="Campitelli B."/>
            <person name="Daum C."/>
            <person name="Gordon S."/>
            <person name="Gould B."/>
            <person name="Lipzen A."/>
            <person name="Macqueen A."/>
            <person name="Palacio-Mejia J."/>
            <person name="Plott C."/>
            <person name="Shakirov E."/>
            <person name="Shu S."/>
            <person name="Yoshinaga Y."/>
            <person name="Zane M."/>
            <person name="Rokhsar D."/>
            <person name="Grimwood J."/>
            <person name="Schmutz J."/>
            <person name="Juenger T."/>
        </authorList>
    </citation>
    <scope>NUCLEOTIDE SEQUENCE [LARGE SCALE GENOMIC DNA]</scope>
    <source>
        <strain evidence="2">FIL2</strain>
    </source>
</reference>
<organism evidence="2">
    <name type="scientific">Panicum hallii</name>
    <dbReference type="NCBI Taxonomy" id="206008"/>
    <lineage>
        <taxon>Eukaryota</taxon>
        <taxon>Viridiplantae</taxon>
        <taxon>Streptophyta</taxon>
        <taxon>Embryophyta</taxon>
        <taxon>Tracheophyta</taxon>
        <taxon>Spermatophyta</taxon>
        <taxon>Magnoliopsida</taxon>
        <taxon>Liliopsida</taxon>
        <taxon>Poales</taxon>
        <taxon>Poaceae</taxon>
        <taxon>PACMAD clade</taxon>
        <taxon>Panicoideae</taxon>
        <taxon>Panicodae</taxon>
        <taxon>Paniceae</taxon>
        <taxon>Panicinae</taxon>
        <taxon>Panicum</taxon>
        <taxon>Panicum sect. Panicum</taxon>
    </lineage>
</organism>
<dbReference type="EMBL" id="CM008053">
    <property type="protein sequence ID" value="PVH33680.1"/>
    <property type="molecule type" value="Genomic_DNA"/>
</dbReference>
<sequence length="117" mass="12407">MSCVDGVRAPALHFGQTLASAAPLDWSPAASQGSAPPPKPLLPLHHLGHGARGAADRRGSGAMSSSPLPSADPGRQTAGAPVVQQWKVNSRRMRAGWSSSHSLQRLHWAIPPRRQRM</sequence>
<evidence type="ECO:0000313" key="2">
    <source>
        <dbReference type="EMBL" id="PVH33680.1"/>
    </source>
</evidence>
<dbReference type="AlphaFoldDB" id="A0A2T8I7N1"/>
<dbReference type="Gramene" id="PVH33680">
    <property type="protein sequence ID" value="PVH33680"/>
    <property type="gene ID" value="PAHAL_8G044000"/>
</dbReference>
<evidence type="ECO:0000256" key="1">
    <source>
        <dbReference type="SAM" id="MobiDB-lite"/>
    </source>
</evidence>
<protein>
    <submittedName>
        <fullName evidence="2">Uncharacterized protein</fullName>
    </submittedName>
</protein>
<name>A0A2T8I7N1_9POAL</name>
<dbReference type="Proteomes" id="UP000243499">
    <property type="component" value="Chromosome 8"/>
</dbReference>